<accession>A0A9N9K5E7</accession>
<evidence type="ECO:0000313" key="1">
    <source>
        <dbReference type="EMBL" id="CAG8812664.1"/>
    </source>
</evidence>
<name>A0A9N9K5E7_9GLOM</name>
<proteinExistence type="predicted"/>
<protein>
    <submittedName>
        <fullName evidence="1">26176_t:CDS:1</fullName>
    </submittedName>
</protein>
<dbReference type="Proteomes" id="UP000789405">
    <property type="component" value="Unassembled WGS sequence"/>
</dbReference>
<reference evidence="1" key="1">
    <citation type="submission" date="2021-06" db="EMBL/GenBank/DDBJ databases">
        <authorList>
            <person name="Kallberg Y."/>
            <person name="Tangrot J."/>
            <person name="Rosling A."/>
        </authorList>
    </citation>
    <scope>NUCLEOTIDE SEQUENCE</scope>
    <source>
        <strain evidence="1">MA453B</strain>
    </source>
</reference>
<keyword evidence="2" id="KW-1185">Reference proteome</keyword>
<sequence>GFNNPAISSTQPAINAVLPLYFMDNINITLINKIMLSTGNISIYQIISENNYLLRQSYEASTNYNNFVKALSYEEPLSGIEQNVWHVKTSQTYNNAKIVDLYQQIKSSLPIDEGRLKRTGNIQSTSAGLLIKFSIQKAKDPLTNPNVDDIIQDLNDMIENKYISALSSQSYMIFLDNSFGFKVK</sequence>
<comment type="caution">
    <text evidence="1">The sequence shown here is derived from an EMBL/GenBank/DDBJ whole genome shotgun (WGS) entry which is preliminary data.</text>
</comment>
<dbReference type="EMBL" id="CAJVPY010049100">
    <property type="protein sequence ID" value="CAG8812664.1"/>
    <property type="molecule type" value="Genomic_DNA"/>
</dbReference>
<feature type="non-terminal residue" evidence="1">
    <location>
        <position position="184"/>
    </location>
</feature>
<organism evidence="1 2">
    <name type="scientific">Dentiscutata erythropus</name>
    <dbReference type="NCBI Taxonomy" id="1348616"/>
    <lineage>
        <taxon>Eukaryota</taxon>
        <taxon>Fungi</taxon>
        <taxon>Fungi incertae sedis</taxon>
        <taxon>Mucoromycota</taxon>
        <taxon>Glomeromycotina</taxon>
        <taxon>Glomeromycetes</taxon>
        <taxon>Diversisporales</taxon>
        <taxon>Gigasporaceae</taxon>
        <taxon>Dentiscutata</taxon>
    </lineage>
</organism>
<feature type="non-terminal residue" evidence="1">
    <location>
        <position position="1"/>
    </location>
</feature>
<dbReference type="OrthoDB" id="2442031at2759"/>
<gene>
    <name evidence="1" type="ORF">DERYTH_LOCUS25671</name>
</gene>
<dbReference type="AlphaFoldDB" id="A0A9N9K5E7"/>
<evidence type="ECO:0000313" key="2">
    <source>
        <dbReference type="Proteomes" id="UP000789405"/>
    </source>
</evidence>